<dbReference type="PANTHER" id="PTHR23318">
    <property type="entry name" value="ATP SYNTHASE GAMMA-RELATED"/>
    <property type="match status" value="1"/>
</dbReference>
<dbReference type="EMBL" id="JABANO010041344">
    <property type="protein sequence ID" value="KAF4679118.1"/>
    <property type="molecule type" value="Genomic_DNA"/>
</dbReference>
<dbReference type="GO" id="GO:0072542">
    <property type="term" value="F:protein phosphatase activator activity"/>
    <property type="evidence" value="ECO:0007669"/>
    <property type="project" value="TreeGrafter"/>
</dbReference>
<dbReference type="InterPro" id="IPR011993">
    <property type="entry name" value="PH-like_dom_sf"/>
</dbReference>
<feature type="compositionally biased region" description="Basic and acidic residues" evidence="3">
    <location>
        <begin position="838"/>
        <end position="856"/>
    </location>
</feature>
<protein>
    <recommendedName>
        <fullName evidence="4">Serine/threonine-protein phosphatase 4 regulatory subunit 3-like central domain-containing protein</fullName>
    </recommendedName>
</protein>
<feature type="compositionally biased region" description="Basic and acidic residues" evidence="3">
    <location>
        <begin position="878"/>
        <end position="888"/>
    </location>
</feature>
<evidence type="ECO:0000256" key="2">
    <source>
        <dbReference type="ARBA" id="ARBA00023242"/>
    </source>
</evidence>
<feature type="compositionally biased region" description="Low complexity" evidence="3">
    <location>
        <begin position="38"/>
        <end position="56"/>
    </location>
</feature>
<dbReference type="PANTHER" id="PTHR23318:SF0">
    <property type="entry name" value="SERINE_THREONINE-PROTEIN PHOSPHATASE 4 REGULATORY SUBUNIT 3"/>
    <property type="match status" value="1"/>
</dbReference>
<feature type="region of interest" description="Disordered" evidence="3">
    <location>
        <begin position="799"/>
        <end position="891"/>
    </location>
</feature>
<dbReference type="InterPro" id="IPR051137">
    <property type="entry name" value="PP4R3-like"/>
</dbReference>
<feature type="region of interest" description="Disordered" evidence="3">
    <location>
        <begin position="929"/>
        <end position="973"/>
    </location>
</feature>
<dbReference type="InterPro" id="IPR006887">
    <property type="entry name" value="P4R3-like_central_dom"/>
</dbReference>
<feature type="region of interest" description="Disordered" evidence="3">
    <location>
        <begin position="208"/>
        <end position="262"/>
    </location>
</feature>
<accession>A0A7J6N5C2</accession>
<dbReference type="Proteomes" id="UP000553632">
    <property type="component" value="Unassembled WGS sequence"/>
</dbReference>
<name>A0A7J6N5C2_PEROL</name>
<feature type="compositionally biased region" description="Polar residues" evidence="3">
    <location>
        <begin position="235"/>
        <end position="247"/>
    </location>
</feature>
<dbReference type="Pfam" id="PF04802">
    <property type="entry name" value="PP4R3"/>
    <property type="match status" value="1"/>
</dbReference>
<evidence type="ECO:0000256" key="3">
    <source>
        <dbReference type="SAM" id="MobiDB-lite"/>
    </source>
</evidence>
<feature type="compositionally biased region" description="Polar residues" evidence="3">
    <location>
        <begin position="213"/>
        <end position="225"/>
    </location>
</feature>
<feature type="domain" description="Serine/threonine-protein phosphatase 4 regulatory subunit 3-like central" evidence="4">
    <location>
        <begin position="295"/>
        <end position="719"/>
    </location>
</feature>
<dbReference type="GO" id="GO:0005654">
    <property type="term" value="C:nucleoplasm"/>
    <property type="evidence" value="ECO:0007669"/>
    <property type="project" value="TreeGrafter"/>
</dbReference>
<gene>
    <name evidence="5" type="ORF">FOZ63_001972</name>
</gene>
<dbReference type="GO" id="GO:0030289">
    <property type="term" value="C:protein phosphatase 4 complex"/>
    <property type="evidence" value="ECO:0007669"/>
    <property type="project" value="TreeGrafter"/>
</dbReference>
<comment type="subcellular location">
    <subcellularLocation>
        <location evidence="1">Nucleus</location>
    </subcellularLocation>
</comment>
<feature type="region of interest" description="Disordered" evidence="3">
    <location>
        <begin position="1"/>
        <end position="59"/>
    </location>
</feature>
<dbReference type="Gene3D" id="2.30.29.30">
    <property type="entry name" value="Pleckstrin-homology domain (PH domain)/Phosphotyrosine-binding domain (PTB)"/>
    <property type="match status" value="1"/>
</dbReference>
<feature type="region of interest" description="Disordered" evidence="3">
    <location>
        <begin position="129"/>
        <end position="148"/>
    </location>
</feature>
<evidence type="ECO:0000259" key="4">
    <source>
        <dbReference type="Pfam" id="PF04802"/>
    </source>
</evidence>
<evidence type="ECO:0000313" key="6">
    <source>
        <dbReference type="Proteomes" id="UP000553632"/>
    </source>
</evidence>
<keyword evidence="6" id="KW-1185">Reference proteome</keyword>
<feature type="compositionally biased region" description="Basic and acidic residues" evidence="3">
    <location>
        <begin position="815"/>
        <end position="830"/>
    </location>
</feature>
<comment type="caution">
    <text evidence="5">The sequence shown here is derived from an EMBL/GenBank/DDBJ whole genome shotgun (WGS) entry which is preliminary data.</text>
</comment>
<feature type="compositionally biased region" description="Polar residues" evidence="3">
    <location>
        <begin position="805"/>
        <end position="814"/>
    </location>
</feature>
<evidence type="ECO:0000256" key="1">
    <source>
        <dbReference type="ARBA" id="ARBA00004123"/>
    </source>
</evidence>
<feature type="compositionally biased region" description="Acidic residues" evidence="3">
    <location>
        <begin position="963"/>
        <end position="973"/>
    </location>
</feature>
<proteinExistence type="predicted"/>
<dbReference type="AlphaFoldDB" id="A0A7J6N5C2"/>
<feature type="compositionally biased region" description="Pro residues" evidence="3">
    <location>
        <begin position="1"/>
        <end position="11"/>
    </location>
</feature>
<organism evidence="5 6">
    <name type="scientific">Perkinsus olseni</name>
    <name type="common">Perkinsus atlanticus</name>
    <dbReference type="NCBI Taxonomy" id="32597"/>
    <lineage>
        <taxon>Eukaryota</taxon>
        <taxon>Sar</taxon>
        <taxon>Alveolata</taxon>
        <taxon>Perkinsozoa</taxon>
        <taxon>Perkinsea</taxon>
        <taxon>Perkinsida</taxon>
        <taxon>Perkinsidae</taxon>
        <taxon>Perkinsus</taxon>
    </lineage>
</organism>
<feature type="compositionally biased region" description="Polar residues" evidence="3">
    <location>
        <begin position="930"/>
        <end position="939"/>
    </location>
</feature>
<sequence length="973" mass="106867">MPSPPPSPPGGPRLKVNGAPPPPTGPVPRRSEEECKTGASSPRSPRGSSSPGSAPRLENLVPLEVSRMVEINPDVIGRPERRAKIYSLDVGGKWVDRGTGFVDVVVAEGSSTGLEDGTASAWIVVAPEQRRKRSGSDSDESAENGNSTKEKLILQSCIQPRDCYSRHTPSILIWTENDQRQTDVAISFQDRAGAIQIWNMIQEVNKNMLGGSPRSSGSITPTSSPRGAPKERSLSADSGRSSRTASWATPEDEVSNGTVGSHAPLIPYPTVSNLADVAMSLKEAGEKFPITYHRRVVDEVTSPEWKSSLRKAFLEAESAGNETACAETAAVVRALIGQNEPDVLYSLIQTEDIYMDVLGMLEHDATYRQAKHRSFVSQYHPPSNRVCFPPTILDCVHLNYRVGYLRDSVLAALIDEQSFTTFASLQYSNSLTILDYICKNYNTIFSNLLPKEDERKQDEKQWREDRNNGIKFVLEVLTMCRLMPPQDRKETLEIMKRPEVSEPILRACKDAIAEMDDVAADAAVDILVNLSMACPVAIWDFCDSEGDSNGQAAEEGNEKADQVDTPCDDHRAYPPLPSLLVGLLSAPPSSSALADEGLLSQIRDVIQLLLEPAFSDAALSESLMTTMYSENGLVSTLLRVLGNPTGRGAYGVCACYELLSYCVKMHKAGRARYLLSRRIGPVVQCITQNVRNLESDLSAPKTVVVAGLRLVLSMLYTKDPIFGASLEGLVPAILEYLHTRQETGRSGGLLPNLCLGIVYEIRNFESLLRSTLRNPKTYSYLQDIDNTAIQNLIPQARASDEFRNTGATPPTISAKTDRFGEDIEEEHWFESGDEEEDEGRKSDGGDRKASSAERGRNYFQDSPRPNKKTSGSMLASPIEERRTPRRESNAVASLLQQYLEDIDDDEAEDMRQPSKRLKMSFDDAEFVGSENGQQRTSFQEGKAAVSNAPPMSSVPNLVTEGLAVEDSDSEDEE</sequence>
<keyword evidence="2" id="KW-0539">Nucleus</keyword>
<reference evidence="5 6" key="1">
    <citation type="submission" date="2020-04" db="EMBL/GenBank/DDBJ databases">
        <title>Perkinsus olseni comparative genomics.</title>
        <authorList>
            <person name="Bogema D.R."/>
        </authorList>
    </citation>
    <scope>NUCLEOTIDE SEQUENCE [LARGE SCALE GENOMIC DNA]</scope>
    <source>
        <strain evidence="5 6">ATCC PRA-207</strain>
    </source>
</reference>
<dbReference type="OMA" id="HFFYKHC"/>
<evidence type="ECO:0000313" key="5">
    <source>
        <dbReference type="EMBL" id="KAF4679118.1"/>
    </source>
</evidence>